<organism evidence="1 2">
    <name type="scientific">Aromia moschata</name>
    <dbReference type="NCBI Taxonomy" id="1265417"/>
    <lineage>
        <taxon>Eukaryota</taxon>
        <taxon>Metazoa</taxon>
        <taxon>Ecdysozoa</taxon>
        <taxon>Arthropoda</taxon>
        <taxon>Hexapoda</taxon>
        <taxon>Insecta</taxon>
        <taxon>Pterygota</taxon>
        <taxon>Neoptera</taxon>
        <taxon>Endopterygota</taxon>
        <taxon>Coleoptera</taxon>
        <taxon>Polyphaga</taxon>
        <taxon>Cucujiformia</taxon>
        <taxon>Chrysomeloidea</taxon>
        <taxon>Cerambycidae</taxon>
        <taxon>Cerambycinae</taxon>
        <taxon>Callichromatini</taxon>
        <taxon>Aromia</taxon>
    </lineage>
</organism>
<evidence type="ECO:0000313" key="2">
    <source>
        <dbReference type="Proteomes" id="UP001162162"/>
    </source>
</evidence>
<name>A0AAV8Y3M6_9CUCU</name>
<evidence type="ECO:0000313" key="1">
    <source>
        <dbReference type="EMBL" id="KAJ8946065.1"/>
    </source>
</evidence>
<dbReference type="EMBL" id="JAPWTK010000198">
    <property type="protein sequence ID" value="KAJ8946065.1"/>
    <property type="molecule type" value="Genomic_DNA"/>
</dbReference>
<gene>
    <name evidence="1" type="ORF">NQ318_009190</name>
</gene>
<dbReference type="Proteomes" id="UP001162162">
    <property type="component" value="Unassembled WGS sequence"/>
</dbReference>
<reference evidence="1" key="1">
    <citation type="journal article" date="2023" name="Insect Mol. Biol.">
        <title>Genome sequencing provides insights into the evolution of gene families encoding plant cell wall-degrading enzymes in longhorned beetles.</title>
        <authorList>
            <person name="Shin N.R."/>
            <person name="Okamura Y."/>
            <person name="Kirsch R."/>
            <person name="Pauchet Y."/>
        </authorList>
    </citation>
    <scope>NUCLEOTIDE SEQUENCE</scope>
    <source>
        <strain evidence="1">AMC_N1</strain>
    </source>
</reference>
<dbReference type="AlphaFoldDB" id="A0AAV8Y3M6"/>
<proteinExistence type="predicted"/>
<protein>
    <submittedName>
        <fullName evidence="1">Uncharacterized protein</fullName>
    </submittedName>
</protein>
<keyword evidence="2" id="KW-1185">Reference proteome</keyword>
<accession>A0AAV8Y3M6</accession>
<comment type="caution">
    <text evidence="1">The sequence shown here is derived from an EMBL/GenBank/DDBJ whole genome shotgun (WGS) entry which is preliminary data.</text>
</comment>
<sequence>MPRNGEIGWTTGWTKKNVVNPSHIKTSISSMHLIAAYGCGDKTRTQKQICEIFNTKYPLRLVE</sequence>